<dbReference type="Proteomes" id="UP000246702">
    <property type="component" value="Unassembled WGS sequence"/>
</dbReference>
<dbReference type="GeneID" id="37118139"/>
<accession>A0A317VCQ1</accession>
<comment type="caution">
    <text evidence="2">The sequence shown here is derived from an EMBL/GenBank/DDBJ whole genome shotgun (WGS) entry which is preliminary data.</text>
</comment>
<feature type="chain" id="PRO_5016293025" evidence="1">
    <location>
        <begin position="28"/>
        <end position="366"/>
    </location>
</feature>
<dbReference type="RefSeq" id="XP_025462741.1">
    <property type="nucleotide sequence ID" value="XM_025615996.1"/>
</dbReference>
<keyword evidence="3" id="KW-1185">Reference proteome</keyword>
<dbReference type="OrthoDB" id="5337308at2759"/>
<dbReference type="AlphaFoldDB" id="A0A317VCQ1"/>
<organism evidence="2 3">
    <name type="scientific">Aspergillus sclerotioniger CBS 115572</name>
    <dbReference type="NCBI Taxonomy" id="1450535"/>
    <lineage>
        <taxon>Eukaryota</taxon>
        <taxon>Fungi</taxon>
        <taxon>Dikarya</taxon>
        <taxon>Ascomycota</taxon>
        <taxon>Pezizomycotina</taxon>
        <taxon>Eurotiomycetes</taxon>
        <taxon>Eurotiomycetidae</taxon>
        <taxon>Eurotiales</taxon>
        <taxon>Aspergillaceae</taxon>
        <taxon>Aspergillus</taxon>
        <taxon>Aspergillus subgen. Circumdati</taxon>
    </lineage>
</organism>
<evidence type="ECO:0000313" key="3">
    <source>
        <dbReference type="Proteomes" id="UP000246702"/>
    </source>
</evidence>
<feature type="signal peptide" evidence="1">
    <location>
        <begin position="1"/>
        <end position="27"/>
    </location>
</feature>
<evidence type="ECO:0000256" key="1">
    <source>
        <dbReference type="SAM" id="SignalP"/>
    </source>
</evidence>
<reference evidence="2 3" key="1">
    <citation type="submission" date="2016-12" db="EMBL/GenBank/DDBJ databases">
        <title>The genomes of Aspergillus section Nigri reveals drivers in fungal speciation.</title>
        <authorList>
            <consortium name="DOE Joint Genome Institute"/>
            <person name="Vesth T.C."/>
            <person name="Nybo J."/>
            <person name="Theobald S."/>
            <person name="Brandl J."/>
            <person name="Frisvad J.C."/>
            <person name="Nielsen K.F."/>
            <person name="Lyhne E.K."/>
            <person name="Kogle M.E."/>
            <person name="Kuo A."/>
            <person name="Riley R."/>
            <person name="Clum A."/>
            <person name="Nolan M."/>
            <person name="Lipzen A."/>
            <person name="Salamov A."/>
            <person name="Henrissat B."/>
            <person name="Wiebenga A."/>
            <person name="De Vries R.P."/>
            <person name="Grigoriev I.V."/>
            <person name="Mortensen U.H."/>
            <person name="Andersen M.R."/>
            <person name="Baker S.E."/>
        </authorList>
    </citation>
    <scope>NUCLEOTIDE SEQUENCE [LARGE SCALE GENOMIC DNA]</scope>
    <source>
        <strain evidence="2 3">CBS 115572</strain>
    </source>
</reference>
<protein>
    <submittedName>
        <fullName evidence="2">Uncharacterized protein</fullName>
    </submittedName>
</protein>
<sequence length="366" mass="40865">MITPNHGFSLTTLFVFLVFLFTGDAWARSPPLNARSAIPNTPAPPAALTKRSTGWQAYVEKGRDLACATEMSDAMAEIYFGGRSVVATYTTRAQLTANGWTLNPNPDRALDEKFEQYVGEELLTELDLDITNNVPVDWKHTVEIDDTHPATKASYQCWYNLPAGAIIVDLAWSPAFKVQEMVAQYQADLEEDPDEDWENPWPTGSELPSLRQLSDVMWIEWAARTSASNVEASSLKYIFQMNVVNVATRQVIEQAMNNVPAKDWVGYTDFDTNSEAGYALLGSPNGGAQAWLLINHKSALGADQSDENDITGLKTISKIRIWTNDFLCYVFDLDTDDDDPKSGYVPCYHMLFFVDTYSGPDYMDLS</sequence>
<dbReference type="EMBL" id="MSFK01000038">
    <property type="protein sequence ID" value="PWY70847.1"/>
    <property type="molecule type" value="Genomic_DNA"/>
</dbReference>
<proteinExistence type="predicted"/>
<dbReference type="STRING" id="1450535.A0A317VCQ1"/>
<gene>
    <name evidence="2" type="ORF">BO94DRAFT_590162</name>
</gene>
<name>A0A317VCQ1_9EURO</name>
<keyword evidence="1" id="KW-0732">Signal</keyword>
<evidence type="ECO:0000313" key="2">
    <source>
        <dbReference type="EMBL" id="PWY70847.1"/>
    </source>
</evidence>